<dbReference type="Gene3D" id="3.90.180.10">
    <property type="entry name" value="Medium-chain alcohol dehydrogenases, catalytic domain"/>
    <property type="match status" value="1"/>
</dbReference>
<name>A0A5B9QS64_9BACT</name>
<dbReference type="EMBL" id="CP042913">
    <property type="protein sequence ID" value="QEG36961.1"/>
    <property type="molecule type" value="Genomic_DNA"/>
</dbReference>
<keyword evidence="3" id="KW-0560">Oxidoreductase</keyword>
<dbReference type="Proteomes" id="UP000323917">
    <property type="component" value="Chromosome"/>
</dbReference>
<sequence length="326" mass="34496">MKAIWYEKLGSAPEVLEFGEMPDPQPGPGEVRVAIHVSGVNPIDVKRRLGGRGTMAAPRVVPHFDGAGVIDVVGEGVDPGRVGERVWLYAAQWERDFGTAAEFVSLPADQAVPLPENCDFAEGACLGIPALTAYSSVFSDGEVAGKTVLVTGGAGAVGRYAVQFARLAGARVITTVSTEEKAELATSAGADHVINYRTTDVADRVLEITDGVGANRVVEVEFGGNLPTNLRAVRPGGIIATYASQANPEPTLPFYDLMYRSIIIRPVLVFGSSAELLQQALIDITQWLGEGSLTHHLGERFPLAETIAAHHAVENSAVGKVLVECT</sequence>
<gene>
    <name evidence="3" type="primary">qorA_2</name>
    <name evidence="3" type="ORF">Pr1d_43010</name>
</gene>
<dbReference type="InterPro" id="IPR051603">
    <property type="entry name" value="Zinc-ADH_QOR/CCCR"/>
</dbReference>
<dbReference type="InterPro" id="IPR011032">
    <property type="entry name" value="GroES-like_sf"/>
</dbReference>
<dbReference type="Gene3D" id="3.40.50.720">
    <property type="entry name" value="NAD(P)-binding Rossmann-like Domain"/>
    <property type="match status" value="1"/>
</dbReference>
<accession>A0A5B9QS64</accession>
<proteinExistence type="predicted"/>
<dbReference type="Pfam" id="PF08240">
    <property type="entry name" value="ADH_N"/>
    <property type="match status" value="1"/>
</dbReference>
<dbReference type="PANTHER" id="PTHR44154">
    <property type="entry name" value="QUINONE OXIDOREDUCTASE"/>
    <property type="match status" value="1"/>
</dbReference>
<evidence type="ECO:0000259" key="2">
    <source>
        <dbReference type="SMART" id="SM00829"/>
    </source>
</evidence>
<dbReference type="GO" id="GO:0003960">
    <property type="term" value="F:quinone reductase (NADPH) activity"/>
    <property type="evidence" value="ECO:0007669"/>
    <property type="project" value="UniProtKB-EC"/>
</dbReference>
<dbReference type="OrthoDB" id="9787435at2"/>
<dbReference type="SUPFAM" id="SSF50129">
    <property type="entry name" value="GroES-like"/>
    <property type="match status" value="1"/>
</dbReference>
<dbReference type="InterPro" id="IPR013154">
    <property type="entry name" value="ADH-like_N"/>
</dbReference>
<reference evidence="3 4" key="1">
    <citation type="submission" date="2019-08" db="EMBL/GenBank/DDBJ databases">
        <title>Deep-cultivation of Planctomycetes and their phenomic and genomic characterization uncovers novel biology.</title>
        <authorList>
            <person name="Wiegand S."/>
            <person name="Jogler M."/>
            <person name="Boedeker C."/>
            <person name="Pinto D."/>
            <person name="Vollmers J."/>
            <person name="Rivas-Marin E."/>
            <person name="Kohn T."/>
            <person name="Peeters S.H."/>
            <person name="Heuer A."/>
            <person name="Rast P."/>
            <person name="Oberbeckmann S."/>
            <person name="Bunk B."/>
            <person name="Jeske O."/>
            <person name="Meyerdierks A."/>
            <person name="Storesund J.E."/>
            <person name="Kallscheuer N."/>
            <person name="Luecker S."/>
            <person name="Lage O.M."/>
            <person name="Pohl T."/>
            <person name="Merkel B.J."/>
            <person name="Hornburger P."/>
            <person name="Mueller R.-W."/>
            <person name="Bruemmer F."/>
            <person name="Labrenz M."/>
            <person name="Spormann A.M."/>
            <person name="Op den Camp H."/>
            <person name="Overmann J."/>
            <person name="Amann R."/>
            <person name="Jetten M.S.M."/>
            <person name="Mascher T."/>
            <person name="Medema M.H."/>
            <person name="Devos D.P."/>
            <person name="Kaster A.-K."/>
            <person name="Ovreas L."/>
            <person name="Rohde M."/>
            <person name="Galperin M.Y."/>
            <person name="Jogler C."/>
        </authorList>
    </citation>
    <scope>NUCLEOTIDE SEQUENCE [LARGE SCALE GENOMIC DNA]</scope>
    <source>
        <strain evidence="3 4">Pr1d</strain>
    </source>
</reference>
<dbReference type="SMART" id="SM00829">
    <property type="entry name" value="PKS_ER"/>
    <property type="match status" value="1"/>
</dbReference>
<evidence type="ECO:0000313" key="4">
    <source>
        <dbReference type="Proteomes" id="UP000323917"/>
    </source>
</evidence>
<keyword evidence="1" id="KW-0521">NADP</keyword>
<dbReference type="Pfam" id="PF00107">
    <property type="entry name" value="ADH_zinc_N"/>
    <property type="match status" value="1"/>
</dbReference>
<dbReference type="KEGG" id="bgok:Pr1d_43010"/>
<evidence type="ECO:0000313" key="3">
    <source>
        <dbReference type="EMBL" id="QEG36961.1"/>
    </source>
</evidence>
<evidence type="ECO:0000256" key="1">
    <source>
        <dbReference type="ARBA" id="ARBA00022857"/>
    </source>
</evidence>
<dbReference type="InterPro" id="IPR013149">
    <property type="entry name" value="ADH-like_C"/>
</dbReference>
<dbReference type="InterPro" id="IPR036291">
    <property type="entry name" value="NAD(P)-bd_dom_sf"/>
</dbReference>
<dbReference type="PANTHER" id="PTHR44154:SF1">
    <property type="entry name" value="QUINONE OXIDOREDUCTASE"/>
    <property type="match status" value="1"/>
</dbReference>
<keyword evidence="4" id="KW-1185">Reference proteome</keyword>
<dbReference type="CDD" id="cd08253">
    <property type="entry name" value="zeta_crystallin"/>
    <property type="match status" value="1"/>
</dbReference>
<dbReference type="SUPFAM" id="SSF51735">
    <property type="entry name" value="NAD(P)-binding Rossmann-fold domains"/>
    <property type="match status" value="1"/>
</dbReference>
<dbReference type="EC" id="1.6.5.5" evidence="3"/>
<organism evidence="3 4">
    <name type="scientific">Bythopirellula goksoeyrii</name>
    <dbReference type="NCBI Taxonomy" id="1400387"/>
    <lineage>
        <taxon>Bacteria</taxon>
        <taxon>Pseudomonadati</taxon>
        <taxon>Planctomycetota</taxon>
        <taxon>Planctomycetia</taxon>
        <taxon>Pirellulales</taxon>
        <taxon>Lacipirellulaceae</taxon>
        <taxon>Bythopirellula</taxon>
    </lineage>
</organism>
<protein>
    <submittedName>
        <fullName evidence="3">Quinone oxidoreductase 1</fullName>
        <ecNumber evidence="3">1.6.5.5</ecNumber>
    </submittedName>
</protein>
<dbReference type="AlphaFoldDB" id="A0A5B9QS64"/>
<dbReference type="RefSeq" id="WP_148075249.1">
    <property type="nucleotide sequence ID" value="NZ_CP042913.1"/>
</dbReference>
<feature type="domain" description="Enoyl reductase (ER)" evidence="2">
    <location>
        <begin position="11"/>
        <end position="323"/>
    </location>
</feature>
<dbReference type="InterPro" id="IPR020843">
    <property type="entry name" value="ER"/>
</dbReference>